<dbReference type="Pfam" id="PF01607">
    <property type="entry name" value="CBM_14"/>
    <property type="match status" value="1"/>
</dbReference>
<dbReference type="InterPro" id="IPR036508">
    <property type="entry name" value="Chitin-bd_dom_sf"/>
</dbReference>
<evidence type="ECO:0000256" key="1">
    <source>
        <dbReference type="SAM" id="MobiDB-lite"/>
    </source>
</evidence>
<dbReference type="Gene3D" id="2.170.140.10">
    <property type="entry name" value="Chitin binding domain"/>
    <property type="match status" value="1"/>
</dbReference>
<feature type="non-terminal residue" evidence="3">
    <location>
        <position position="411"/>
    </location>
</feature>
<dbReference type="Proteomes" id="UP000054359">
    <property type="component" value="Unassembled WGS sequence"/>
</dbReference>
<accession>A0A087TWW8</accession>
<feature type="compositionally biased region" description="Polar residues" evidence="1">
    <location>
        <begin position="30"/>
        <end position="42"/>
    </location>
</feature>
<dbReference type="SUPFAM" id="SSF57625">
    <property type="entry name" value="Invertebrate chitin-binding proteins"/>
    <property type="match status" value="1"/>
</dbReference>
<protein>
    <recommendedName>
        <fullName evidence="2">Chitin-binding type-2 domain-containing protein</fullName>
    </recommendedName>
</protein>
<dbReference type="InterPro" id="IPR052976">
    <property type="entry name" value="Scoloptoxin-like"/>
</dbReference>
<proteinExistence type="predicted"/>
<feature type="region of interest" description="Disordered" evidence="1">
    <location>
        <begin position="57"/>
        <end position="86"/>
    </location>
</feature>
<dbReference type="PANTHER" id="PTHR22933:SF42">
    <property type="entry name" value="FI18455P1-RELATED"/>
    <property type="match status" value="1"/>
</dbReference>
<feature type="region of interest" description="Disordered" evidence="1">
    <location>
        <begin position="1"/>
        <end position="43"/>
    </location>
</feature>
<dbReference type="OrthoDB" id="6364363at2759"/>
<dbReference type="STRING" id="407821.A0A087TWW8"/>
<dbReference type="PANTHER" id="PTHR22933">
    <property type="entry name" value="FI18007P1-RELATED"/>
    <property type="match status" value="1"/>
</dbReference>
<gene>
    <name evidence="3" type="ORF">X975_03903</name>
</gene>
<name>A0A087TWW8_STEMI</name>
<evidence type="ECO:0000259" key="2">
    <source>
        <dbReference type="PROSITE" id="PS50940"/>
    </source>
</evidence>
<dbReference type="EMBL" id="KK117122">
    <property type="protein sequence ID" value="KFM69607.1"/>
    <property type="molecule type" value="Genomic_DNA"/>
</dbReference>
<dbReference type="InterPro" id="IPR002557">
    <property type="entry name" value="Chitin-bd_dom"/>
</dbReference>
<dbReference type="GO" id="GO:0008061">
    <property type="term" value="F:chitin binding"/>
    <property type="evidence" value="ECO:0007669"/>
    <property type="project" value="InterPro"/>
</dbReference>
<sequence length="411" mass="46221">MDRNVRNRNQNENLNLYNNARRIPDHNKPQLPSRNPLPNNGVRTDIPEVIPVLHLGSSNSNAAGNSPPVYIRNTDSPESSASNDPEKKTYLVFKAPTQVTTEKPPSTSNSISDLGNLLSNIHTSEISYTTQLPTQQLVLPLQNVDNEAIILDLVQIPDSEAYAKNNDSVSEGSASTDHRISVNKARNSLENISDFKNNAGTTSADINEDEFYHHDEKYTTATEDYHQLNAQSVLDRVFPEYKKVSNVSFLPISYSSSISVAVDQGTNKKPQAIKNSKLTLKKALSQRKKPKLPENHDYIYSDAYGQQNVPGKPGIDYPTYGEIPFTNFDCRTFKAPGFYADLEAGCQVFHNCDMDMTKHSFMCPNGTIFHQELFICDWWYNVRCDDSPEYFSLNSGLFATDQHHKDSLKQF</sequence>
<dbReference type="GO" id="GO:0005576">
    <property type="term" value="C:extracellular region"/>
    <property type="evidence" value="ECO:0007669"/>
    <property type="project" value="InterPro"/>
</dbReference>
<keyword evidence="4" id="KW-1185">Reference proteome</keyword>
<organism evidence="3 4">
    <name type="scientific">Stegodyphus mimosarum</name>
    <name type="common">African social velvet spider</name>
    <dbReference type="NCBI Taxonomy" id="407821"/>
    <lineage>
        <taxon>Eukaryota</taxon>
        <taxon>Metazoa</taxon>
        <taxon>Ecdysozoa</taxon>
        <taxon>Arthropoda</taxon>
        <taxon>Chelicerata</taxon>
        <taxon>Arachnida</taxon>
        <taxon>Araneae</taxon>
        <taxon>Araneomorphae</taxon>
        <taxon>Entelegynae</taxon>
        <taxon>Eresoidea</taxon>
        <taxon>Eresidae</taxon>
        <taxon>Stegodyphus</taxon>
    </lineage>
</organism>
<dbReference type="PROSITE" id="PS50940">
    <property type="entry name" value="CHIT_BIND_II"/>
    <property type="match status" value="1"/>
</dbReference>
<feature type="compositionally biased region" description="Low complexity" evidence="1">
    <location>
        <begin position="7"/>
        <end position="21"/>
    </location>
</feature>
<dbReference type="AlphaFoldDB" id="A0A087TWW8"/>
<feature type="compositionally biased region" description="Low complexity" evidence="1">
    <location>
        <begin position="57"/>
        <end position="66"/>
    </location>
</feature>
<feature type="compositionally biased region" description="Polar residues" evidence="1">
    <location>
        <begin position="73"/>
        <end position="83"/>
    </location>
</feature>
<feature type="domain" description="Chitin-binding type-2" evidence="2">
    <location>
        <begin position="327"/>
        <end position="386"/>
    </location>
</feature>
<evidence type="ECO:0000313" key="4">
    <source>
        <dbReference type="Proteomes" id="UP000054359"/>
    </source>
</evidence>
<dbReference type="SMART" id="SM00494">
    <property type="entry name" value="ChtBD2"/>
    <property type="match status" value="1"/>
</dbReference>
<evidence type="ECO:0000313" key="3">
    <source>
        <dbReference type="EMBL" id="KFM69607.1"/>
    </source>
</evidence>
<reference evidence="3 4" key="1">
    <citation type="submission" date="2013-11" db="EMBL/GenBank/DDBJ databases">
        <title>Genome sequencing of Stegodyphus mimosarum.</title>
        <authorList>
            <person name="Bechsgaard J."/>
        </authorList>
    </citation>
    <scope>NUCLEOTIDE SEQUENCE [LARGE SCALE GENOMIC DNA]</scope>
</reference>